<dbReference type="EMBL" id="CALSDN010000007">
    <property type="protein sequence ID" value="CAH6721772.1"/>
    <property type="molecule type" value="Genomic_DNA"/>
</dbReference>
<evidence type="ECO:0000313" key="1">
    <source>
        <dbReference type="EMBL" id="CAH6721772.1"/>
    </source>
</evidence>
<name>A0ACA9Y9R1_9ASCO</name>
<keyword evidence="2" id="KW-1185">Reference proteome</keyword>
<proteinExistence type="predicted"/>
<evidence type="ECO:0000313" key="2">
    <source>
        <dbReference type="Proteomes" id="UP001152531"/>
    </source>
</evidence>
<accession>A0ACA9Y9R1</accession>
<protein>
    <submittedName>
        <fullName evidence="1">Uncharacterized protein</fullName>
    </submittedName>
</protein>
<dbReference type="Proteomes" id="UP001152531">
    <property type="component" value="Unassembled WGS sequence"/>
</dbReference>
<sequence>MSSNSSPEDISSPINDEEIYLPNDFKYYQNNLDKSQFNLTLINSSIFLIKLLYKDHDVTINSSNLRFFIIEILKRSKTSISNLQICCFYLLKLIKSHNDDIIKDPKKLFLGLIILSSKFSQDCTYSFKTWIKLLNMKPDDLKDLKSLEINLLNQLDYNLYVNENQYENWCNILLIFGYDFIKIQKIINLKSEIQWENKDSEINNKLSKWFSFFKNLKVSNLNDSHIKIKFTNYYLNQLNKKIFIVHSLFEKRHYHEDLNEKVKVSCK</sequence>
<gene>
    <name evidence="1" type="ORF">CLIB1444_07S02102</name>
</gene>
<organism evidence="1 2">
    <name type="scientific">[Candida] jaroonii</name>
    <dbReference type="NCBI Taxonomy" id="467808"/>
    <lineage>
        <taxon>Eukaryota</taxon>
        <taxon>Fungi</taxon>
        <taxon>Dikarya</taxon>
        <taxon>Ascomycota</taxon>
        <taxon>Saccharomycotina</taxon>
        <taxon>Pichiomycetes</taxon>
        <taxon>Debaryomycetaceae</taxon>
        <taxon>Yamadazyma</taxon>
    </lineage>
</organism>
<reference evidence="1" key="1">
    <citation type="submission" date="2022-06" db="EMBL/GenBank/DDBJ databases">
        <authorList>
            <person name="Legras J.-L."/>
            <person name="Devillers H."/>
            <person name="Grondin C."/>
        </authorList>
    </citation>
    <scope>NUCLEOTIDE SEQUENCE</scope>
    <source>
        <strain evidence="1">CLIB 1444</strain>
    </source>
</reference>
<comment type="caution">
    <text evidence="1">The sequence shown here is derived from an EMBL/GenBank/DDBJ whole genome shotgun (WGS) entry which is preliminary data.</text>
</comment>